<dbReference type="GO" id="GO:0000271">
    <property type="term" value="P:polysaccharide biosynthetic process"/>
    <property type="evidence" value="ECO:0007669"/>
    <property type="project" value="InterPro"/>
</dbReference>
<keyword evidence="3" id="KW-1185">Reference proteome</keyword>
<feature type="compositionally biased region" description="Pro residues" evidence="1">
    <location>
        <begin position="7"/>
        <end position="26"/>
    </location>
</feature>
<dbReference type="CDD" id="cd16440">
    <property type="entry name" value="beta_Kdo_transferase_KpsC_1"/>
    <property type="match status" value="1"/>
</dbReference>
<evidence type="ECO:0000256" key="1">
    <source>
        <dbReference type="SAM" id="MobiDB-lite"/>
    </source>
</evidence>
<name>A0A931HXV8_9HYPH</name>
<reference evidence="2" key="1">
    <citation type="submission" date="2020-12" db="EMBL/GenBank/DDBJ databases">
        <title>Methylobrevis albus sp. nov., isolated from fresh water lack sediment.</title>
        <authorList>
            <person name="Zou Q."/>
        </authorList>
    </citation>
    <scope>NUCLEOTIDE SEQUENCE</scope>
    <source>
        <strain evidence="2">L22</strain>
    </source>
</reference>
<sequence>MTEGPRSPAPAAPAGEPPQRPAWMPPPAARLGAWHWTRNDLPWLGRSLGGGPLRSLAAPPGGLDGVLGWGLKPLAHAARVVATLRRLPYWTAEDGLLRSVGLGKSGVPSISVVVDDIGIHIDARRPSRLERLCLEAPDPALRQRAGALRRSLVAQRLTKYNHLPDRPLGLGPAPGRRILLVDQVFGDRSIAGACADAAAFAAMCAAADAAPGAVICARVHPDVAAGYVEGYLAPLLGRRPDVVLIDGEVATHAVLDAVDEVWTVSSQMGFDALLRGMPVRCFGVPFYAGWGLTDDRADTALARAALARRAPRRLDLDDLVAAALIAYPLYACPDTGRPITPEAAVERLVAERAAYFAR</sequence>
<dbReference type="InterPro" id="IPR007833">
    <property type="entry name" value="Capsule_polysaccharide_synth"/>
</dbReference>
<dbReference type="AlphaFoldDB" id="A0A931HXV8"/>
<gene>
    <name evidence="2" type="ORF">I5731_00080</name>
</gene>
<feature type="region of interest" description="Disordered" evidence="1">
    <location>
        <begin position="1"/>
        <end position="26"/>
    </location>
</feature>
<protein>
    <submittedName>
        <fullName evidence="2">Capsular biosynthesis protein</fullName>
    </submittedName>
</protein>
<dbReference type="RefSeq" id="WP_197309315.1">
    <property type="nucleotide sequence ID" value="NZ_JADZLT010000016.1"/>
</dbReference>
<evidence type="ECO:0000313" key="2">
    <source>
        <dbReference type="EMBL" id="MBH0236207.1"/>
    </source>
</evidence>
<dbReference type="GO" id="GO:0015774">
    <property type="term" value="P:polysaccharide transport"/>
    <property type="evidence" value="ECO:0007669"/>
    <property type="project" value="InterPro"/>
</dbReference>
<dbReference type="Pfam" id="PF05159">
    <property type="entry name" value="Capsule_synth"/>
    <property type="match status" value="2"/>
</dbReference>
<accession>A0A931HXV8</accession>
<organism evidence="2 3">
    <name type="scientific">Methylobrevis albus</name>
    <dbReference type="NCBI Taxonomy" id="2793297"/>
    <lineage>
        <taxon>Bacteria</taxon>
        <taxon>Pseudomonadati</taxon>
        <taxon>Pseudomonadota</taxon>
        <taxon>Alphaproteobacteria</taxon>
        <taxon>Hyphomicrobiales</taxon>
        <taxon>Pleomorphomonadaceae</taxon>
        <taxon>Methylobrevis</taxon>
    </lineage>
</organism>
<dbReference type="Proteomes" id="UP000631694">
    <property type="component" value="Unassembled WGS sequence"/>
</dbReference>
<proteinExistence type="predicted"/>
<comment type="caution">
    <text evidence="2">The sequence shown here is derived from an EMBL/GenBank/DDBJ whole genome shotgun (WGS) entry which is preliminary data.</text>
</comment>
<dbReference type="EMBL" id="JADZLT010000016">
    <property type="protein sequence ID" value="MBH0236207.1"/>
    <property type="molecule type" value="Genomic_DNA"/>
</dbReference>
<evidence type="ECO:0000313" key="3">
    <source>
        <dbReference type="Proteomes" id="UP000631694"/>
    </source>
</evidence>